<gene>
    <name evidence="2" type="ORF">JMJ35_010452</name>
</gene>
<feature type="domain" description="Aminoglycoside phosphotransferase" evidence="1">
    <location>
        <begin position="96"/>
        <end position="268"/>
    </location>
</feature>
<dbReference type="Gene3D" id="3.30.200.150">
    <property type="match status" value="1"/>
</dbReference>
<dbReference type="EMBL" id="JAFEKC020000024">
    <property type="protein sequence ID" value="KAK0507414.1"/>
    <property type="molecule type" value="Genomic_DNA"/>
</dbReference>
<dbReference type="PANTHER" id="PTHR21310:SF58">
    <property type="entry name" value="AMINOGLYCOSIDE PHOSPHOTRANSFERASE DOMAIN-CONTAINING PROTEIN"/>
    <property type="match status" value="1"/>
</dbReference>
<dbReference type="CDD" id="cd05120">
    <property type="entry name" value="APH_ChoK_like"/>
    <property type="match status" value="1"/>
</dbReference>
<reference evidence="2" key="1">
    <citation type="submission" date="2023-03" db="EMBL/GenBank/DDBJ databases">
        <title>Complete genome of Cladonia borealis.</title>
        <authorList>
            <person name="Park H."/>
        </authorList>
    </citation>
    <scope>NUCLEOTIDE SEQUENCE</scope>
    <source>
        <strain evidence="2">ANT050790</strain>
    </source>
</reference>
<dbReference type="Pfam" id="PF01636">
    <property type="entry name" value="APH"/>
    <property type="match status" value="1"/>
</dbReference>
<proteinExistence type="predicted"/>
<dbReference type="Proteomes" id="UP001166286">
    <property type="component" value="Unassembled WGS sequence"/>
</dbReference>
<keyword evidence="3" id="KW-1185">Reference proteome</keyword>
<dbReference type="Gene3D" id="3.90.1200.10">
    <property type="match status" value="1"/>
</dbReference>
<organism evidence="2 3">
    <name type="scientific">Cladonia borealis</name>
    <dbReference type="NCBI Taxonomy" id="184061"/>
    <lineage>
        <taxon>Eukaryota</taxon>
        <taxon>Fungi</taxon>
        <taxon>Dikarya</taxon>
        <taxon>Ascomycota</taxon>
        <taxon>Pezizomycotina</taxon>
        <taxon>Lecanoromycetes</taxon>
        <taxon>OSLEUM clade</taxon>
        <taxon>Lecanoromycetidae</taxon>
        <taxon>Lecanorales</taxon>
        <taxon>Lecanorineae</taxon>
        <taxon>Cladoniaceae</taxon>
        <taxon>Cladonia</taxon>
    </lineage>
</organism>
<dbReference type="PANTHER" id="PTHR21310">
    <property type="entry name" value="AMINOGLYCOSIDE PHOSPHOTRANSFERASE-RELATED-RELATED"/>
    <property type="match status" value="1"/>
</dbReference>
<evidence type="ECO:0000259" key="1">
    <source>
        <dbReference type="Pfam" id="PF01636"/>
    </source>
</evidence>
<dbReference type="SUPFAM" id="SSF56112">
    <property type="entry name" value="Protein kinase-like (PK-like)"/>
    <property type="match status" value="1"/>
</dbReference>
<dbReference type="InterPro" id="IPR051678">
    <property type="entry name" value="AGP_Transferase"/>
</dbReference>
<name>A0AA39QS43_9LECA</name>
<dbReference type="InterPro" id="IPR002575">
    <property type="entry name" value="Aminoglycoside_PTrfase"/>
</dbReference>
<dbReference type="AlphaFoldDB" id="A0AA39QS43"/>
<evidence type="ECO:0000313" key="2">
    <source>
        <dbReference type="EMBL" id="KAK0507414.1"/>
    </source>
</evidence>
<protein>
    <recommendedName>
        <fullName evidence="1">Aminoglycoside phosphotransferase domain-containing protein</fullName>
    </recommendedName>
</protein>
<comment type="caution">
    <text evidence="2">The sequence shown here is derived from an EMBL/GenBank/DDBJ whole genome shotgun (WGS) entry which is preliminary data.</text>
</comment>
<evidence type="ECO:0000313" key="3">
    <source>
        <dbReference type="Proteomes" id="UP001166286"/>
    </source>
</evidence>
<sequence length="307" mass="34468">MTPPIGTSVHCLAPDRWMLGSSKVCERATTEIPSDAITSWKDGEGTYYIRERVEEDDLLLPENITEIGLVHQAGTAAAVWIIGSSTFCKVKAWCEGLESEDDTIQFVANNAPGVPVPEVIYSWVDHNWNRSFLIQKRVGGQTLQDAWPRLSLPQKSQIATQIANHCSKLASITSLRFESATHRGVLEPYLTVDAEPSHPSWKPIPLGPFSLEGFKSYLFQQPSTHYPEVGFPFHFYHADLGPSNIMVLEDGNVEGILDWESAGFYPRYWIVSKVMRSAGFYLESTEKTERVAWRDLLGSMLIKEGFE</sequence>
<accession>A0AA39QS43</accession>
<dbReference type="InterPro" id="IPR011009">
    <property type="entry name" value="Kinase-like_dom_sf"/>
</dbReference>